<dbReference type="PANTHER" id="PTHR47326">
    <property type="entry name" value="TRANSPOSABLE ELEMENT TC3 TRANSPOSASE-LIKE PROTEIN"/>
    <property type="match status" value="1"/>
</dbReference>
<gene>
    <name evidence="1" type="ORF">ANN_00860</name>
</gene>
<proteinExistence type="predicted"/>
<dbReference type="EMBL" id="JAJSOF020000003">
    <property type="protein sequence ID" value="KAJ4449461.1"/>
    <property type="molecule type" value="Genomic_DNA"/>
</dbReference>
<keyword evidence="2" id="KW-1185">Reference proteome</keyword>
<protein>
    <submittedName>
        <fullName evidence="1">Uncharacterized protein</fullName>
    </submittedName>
</protein>
<dbReference type="Proteomes" id="UP001148838">
    <property type="component" value="Unassembled WGS sequence"/>
</dbReference>
<accession>A0ABQ8TUC8</accession>
<name>A0ABQ8TUC8_PERAM</name>
<dbReference type="PANTHER" id="PTHR47326:SF1">
    <property type="entry name" value="HTH PSQ-TYPE DOMAIN-CONTAINING PROTEIN"/>
    <property type="match status" value="1"/>
</dbReference>
<comment type="caution">
    <text evidence="1">The sequence shown here is derived from an EMBL/GenBank/DDBJ whole genome shotgun (WGS) entry which is preliminary data.</text>
</comment>
<organism evidence="1 2">
    <name type="scientific">Periplaneta americana</name>
    <name type="common">American cockroach</name>
    <name type="synonym">Blatta americana</name>
    <dbReference type="NCBI Taxonomy" id="6978"/>
    <lineage>
        <taxon>Eukaryota</taxon>
        <taxon>Metazoa</taxon>
        <taxon>Ecdysozoa</taxon>
        <taxon>Arthropoda</taxon>
        <taxon>Hexapoda</taxon>
        <taxon>Insecta</taxon>
        <taxon>Pterygota</taxon>
        <taxon>Neoptera</taxon>
        <taxon>Polyneoptera</taxon>
        <taxon>Dictyoptera</taxon>
        <taxon>Blattodea</taxon>
        <taxon>Blattoidea</taxon>
        <taxon>Blattidae</taxon>
        <taxon>Blattinae</taxon>
        <taxon>Periplaneta</taxon>
    </lineage>
</organism>
<reference evidence="1 2" key="1">
    <citation type="journal article" date="2022" name="Allergy">
        <title>Genome assembly and annotation of Periplaneta americana reveal a comprehensive cockroach allergen profile.</title>
        <authorList>
            <person name="Wang L."/>
            <person name="Xiong Q."/>
            <person name="Saelim N."/>
            <person name="Wang L."/>
            <person name="Nong W."/>
            <person name="Wan A.T."/>
            <person name="Shi M."/>
            <person name="Liu X."/>
            <person name="Cao Q."/>
            <person name="Hui J.H.L."/>
            <person name="Sookrung N."/>
            <person name="Leung T.F."/>
            <person name="Tungtrongchitr A."/>
            <person name="Tsui S.K.W."/>
        </authorList>
    </citation>
    <scope>NUCLEOTIDE SEQUENCE [LARGE SCALE GENOMIC DNA]</scope>
    <source>
        <strain evidence="1">PWHHKU_190912</strain>
    </source>
</reference>
<sequence>MTERNEMKVVLTFVNSPKKSTRHVSVELSIPRTHFWRLMHKLKLKPYRPRLAHCLLEDDTFHRLQFCEQMSDLIGWESDLLDKII</sequence>
<evidence type="ECO:0000313" key="1">
    <source>
        <dbReference type="EMBL" id="KAJ4449461.1"/>
    </source>
</evidence>
<evidence type="ECO:0000313" key="2">
    <source>
        <dbReference type="Proteomes" id="UP001148838"/>
    </source>
</evidence>